<name>A0A9W8J6K2_9AGAR</name>
<feature type="region of interest" description="Disordered" evidence="1">
    <location>
        <begin position="1"/>
        <end position="46"/>
    </location>
</feature>
<sequence>MFARGLKKRIQGKKQEKLKAKAKGGKVKEEDAGEMVISPPPSSMGMEFTFASAQEDDLEWNRQRNFTMVEDNEDADDECDDGHEIELDLSQDEDADVPMSMSLPLPRSPTTGMQFLSISTPINHTDVKDPFGTPGAIRDVDEDCEMMLASSPCCSVNNSPVSISASMRKAHSRGKAMKVLGYEAHEAF</sequence>
<dbReference type="EMBL" id="JANBPK010001193">
    <property type="protein sequence ID" value="KAJ2925158.1"/>
    <property type="molecule type" value="Genomic_DNA"/>
</dbReference>
<reference evidence="2" key="1">
    <citation type="submission" date="2022-06" db="EMBL/GenBank/DDBJ databases">
        <title>Genome Sequence of Candolleomyces eurysporus.</title>
        <authorList>
            <person name="Buettner E."/>
        </authorList>
    </citation>
    <scope>NUCLEOTIDE SEQUENCE</scope>
    <source>
        <strain evidence="2">VTCC 930004</strain>
    </source>
</reference>
<dbReference type="Proteomes" id="UP001140091">
    <property type="component" value="Unassembled WGS sequence"/>
</dbReference>
<gene>
    <name evidence="2" type="ORF">H1R20_g11938</name>
</gene>
<comment type="caution">
    <text evidence="2">The sequence shown here is derived from an EMBL/GenBank/DDBJ whole genome shotgun (WGS) entry which is preliminary data.</text>
</comment>
<evidence type="ECO:0000313" key="3">
    <source>
        <dbReference type="Proteomes" id="UP001140091"/>
    </source>
</evidence>
<dbReference type="AlphaFoldDB" id="A0A9W8J6K2"/>
<proteinExistence type="predicted"/>
<protein>
    <submittedName>
        <fullName evidence="2">Uncharacterized protein</fullName>
    </submittedName>
</protein>
<feature type="compositionally biased region" description="Basic residues" evidence="1">
    <location>
        <begin position="1"/>
        <end position="12"/>
    </location>
</feature>
<organism evidence="2 3">
    <name type="scientific">Candolleomyces eurysporus</name>
    <dbReference type="NCBI Taxonomy" id="2828524"/>
    <lineage>
        <taxon>Eukaryota</taxon>
        <taxon>Fungi</taxon>
        <taxon>Dikarya</taxon>
        <taxon>Basidiomycota</taxon>
        <taxon>Agaricomycotina</taxon>
        <taxon>Agaricomycetes</taxon>
        <taxon>Agaricomycetidae</taxon>
        <taxon>Agaricales</taxon>
        <taxon>Agaricineae</taxon>
        <taxon>Psathyrellaceae</taxon>
        <taxon>Candolleomyces</taxon>
    </lineage>
</organism>
<accession>A0A9W8J6K2</accession>
<feature type="non-terminal residue" evidence="2">
    <location>
        <position position="188"/>
    </location>
</feature>
<keyword evidence="3" id="KW-1185">Reference proteome</keyword>
<evidence type="ECO:0000256" key="1">
    <source>
        <dbReference type="SAM" id="MobiDB-lite"/>
    </source>
</evidence>
<evidence type="ECO:0000313" key="2">
    <source>
        <dbReference type="EMBL" id="KAJ2925158.1"/>
    </source>
</evidence>
<dbReference type="OrthoDB" id="10633105at2759"/>